<dbReference type="RefSeq" id="WP_144989183.1">
    <property type="nucleotide sequence ID" value="NZ_VNJK01000001.1"/>
</dbReference>
<keyword evidence="2" id="KW-1185">Reference proteome</keyword>
<reference evidence="1 2" key="1">
    <citation type="submission" date="2019-07" db="EMBL/GenBank/DDBJ databases">
        <authorList>
            <person name="Kim J."/>
        </authorList>
    </citation>
    <scope>NUCLEOTIDE SEQUENCE [LARGE SCALE GENOMIC DNA]</scope>
    <source>
        <strain evidence="1 2">N4</strain>
    </source>
</reference>
<comment type="caution">
    <text evidence="1">The sequence shown here is derived from an EMBL/GenBank/DDBJ whole genome shotgun (WGS) entry which is preliminary data.</text>
</comment>
<dbReference type="AlphaFoldDB" id="A0A559IZK8"/>
<dbReference type="Proteomes" id="UP000318102">
    <property type="component" value="Unassembled WGS sequence"/>
</dbReference>
<dbReference type="OrthoDB" id="2662015at2"/>
<dbReference type="InterPro" id="IPR013321">
    <property type="entry name" value="Arc_rbn_hlx_hlx"/>
</dbReference>
<dbReference type="GO" id="GO:0006355">
    <property type="term" value="P:regulation of DNA-templated transcription"/>
    <property type="evidence" value="ECO:0007669"/>
    <property type="project" value="InterPro"/>
</dbReference>
<gene>
    <name evidence="1" type="ORF">FPZ44_08320</name>
</gene>
<evidence type="ECO:0000313" key="2">
    <source>
        <dbReference type="Proteomes" id="UP000318102"/>
    </source>
</evidence>
<organism evidence="1 2">
    <name type="scientific">Paenibacillus agilis</name>
    <dbReference type="NCBI Taxonomy" id="3020863"/>
    <lineage>
        <taxon>Bacteria</taxon>
        <taxon>Bacillati</taxon>
        <taxon>Bacillota</taxon>
        <taxon>Bacilli</taxon>
        <taxon>Bacillales</taxon>
        <taxon>Paenibacillaceae</taxon>
        <taxon>Paenibacillus</taxon>
    </lineage>
</organism>
<evidence type="ECO:0000313" key="1">
    <source>
        <dbReference type="EMBL" id="TVX93065.1"/>
    </source>
</evidence>
<name>A0A559IZK8_9BACL</name>
<dbReference type="EMBL" id="VNJK01000001">
    <property type="protein sequence ID" value="TVX93065.1"/>
    <property type="molecule type" value="Genomic_DNA"/>
</dbReference>
<dbReference type="Gene3D" id="1.10.1220.10">
    <property type="entry name" value="Met repressor-like"/>
    <property type="match status" value="1"/>
</dbReference>
<proteinExistence type="predicted"/>
<protein>
    <submittedName>
        <fullName evidence="1">Transcriptional regulator</fullName>
    </submittedName>
</protein>
<accession>A0A559IZK8</accession>
<sequence length="73" mass="8461">MDEKKGTPATRAKNKYNAANYDRLYPYAPKGRKEVYEAAATKAGYSLNEYIIKSIEEKIERDENKCNKKEPQE</sequence>